<keyword evidence="4" id="KW-1185">Reference proteome</keyword>
<feature type="domain" description="CBM2" evidence="2">
    <location>
        <begin position="126"/>
        <end position="236"/>
    </location>
</feature>
<dbReference type="SMART" id="SM00637">
    <property type="entry name" value="CBD_II"/>
    <property type="match status" value="1"/>
</dbReference>
<proteinExistence type="predicted"/>
<comment type="caution">
    <text evidence="3">The sequence shown here is derived from an EMBL/GenBank/DDBJ whole genome shotgun (WGS) entry which is preliminary data.</text>
</comment>
<feature type="compositionally biased region" description="Pro residues" evidence="1">
    <location>
        <begin position="90"/>
        <end position="105"/>
    </location>
</feature>
<evidence type="ECO:0000313" key="3">
    <source>
        <dbReference type="EMBL" id="GID78679.1"/>
    </source>
</evidence>
<dbReference type="Pfam" id="PF00553">
    <property type="entry name" value="CBM_2"/>
    <property type="match status" value="1"/>
</dbReference>
<feature type="region of interest" description="Disordered" evidence="1">
    <location>
        <begin position="60"/>
        <end position="134"/>
    </location>
</feature>
<dbReference type="InterPro" id="IPR001919">
    <property type="entry name" value="CBD2"/>
</dbReference>
<organism evidence="3 4">
    <name type="scientific">Paractinoplanes deccanensis</name>
    <dbReference type="NCBI Taxonomy" id="113561"/>
    <lineage>
        <taxon>Bacteria</taxon>
        <taxon>Bacillati</taxon>
        <taxon>Actinomycetota</taxon>
        <taxon>Actinomycetes</taxon>
        <taxon>Micromonosporales</taxon>
        <taxon>Micromonosporaceae</taxon>
        <taxon>Paractinoplanes</taxon>
    </lineage>
</organism>
<dbReference type="Gene3D" id="2.60.40.290">
    <property type="match status" value="1"/>
</dbReference>
<feature type="compositionally biased region" description="Low complexity" evidence="1">
    <location>
        <begin position="106"/>
        <end position="123"/>
    </location>
</feature>
<gene>
    <name evidence="3" type="ORF">Ade02nite_73200</name>
</gene>
<dbReference type="RefSeq" id="WP_203773835.1">
    <property type="nucleotide sequence ID" value="NZ_BAAABO010000027.1"/>
</dbReference>
<name>A0ABQ3YFD3_9ACTN</name>
<reference evidence="3 4" key="1">
    <citation type="submission" date="2021-01" db="EMBL/GenBank/DDBJ databases">
        <title>Whole genome shotgun sequence of Actinoplanes deccanensis NBRC 13994.</title>
        <authorList>
            <person name="Komaki H."/>
            <person name="Tamura T."/>
        </authorList>
    </citation>
    <scope>NUCLEOTIDE SEQUENCE [LARGE SCALE GENOMIC DNA]</scope>
    <source>
        <strain evidence="3 4">NBRC 13994</strain>
    </source>
</reference>
<dbReference type="EMBL" id="BOMI01000148">
    <property type="protein sequence ID" value="GID78679.1"/>
    <property type="molecule type" value="Genomic_DNA"/>
</dbReference>
<accession>A0ABQ3YFD3</accession>
<sequence length="236" mass="23923">MSAKHAVRLFGTARFVLSFGVAILVLLVVWIAVRAVGPAEAARQPPVTLPSMPQVPLVVSEPPATSAPAPAASRSASRSASASPSATSPSPTPSRTPSTTPPTSAPPTSAAPTSASPRPEATTQKPTSPAPRSEINAQLSVTASWDGGYVAFVRVENEGEAAANWHVSVTHSGLDDLELRGVWNASGNRNGSTLVFDGGSLAPGRSATFGYQISKSGRGDARPAGCSSVGGSCSVR</sequence>
<dbReference type="PROSITE" id="PS51173">
    <property type="entry name" value="CBM2"/>
    <property type="match status" value="1"/>
</dbReference>
<evidence type="ECO:0000256" key="1">
    <source>
        <dbReference type="SAM" id="MobiDB-lite"/>
    </source>
</evidence>
<dbReference type="SUPFAM" id="SSF49384">
    <property type="entry name" value="Carbohydrate-binding domain"/>
    <property type="match status" value="1"/>
</dbReference>
<dbReference type="InterPro" id="IPR008965">
    <property type="entry name" value="CBM2/CBM3_carb-bd_dom_sf"/>
</dbReference>
<evidence type="ECO:0000313" key="4">
    <source>
        <dbReference type="Proteomes" id="UP000609879"/>
    </source>
</evidence>
<protein>
    <recommendedName>
        <fullName evidence="2">CBM2 domain-containing protein</fullName>
    </recommendedName>
</protein>
<evidence type="ECO:0000259" key="2">
    <source>
        <dbReference type="PROSITE" id="PS51173"/>
    </source>
</evidence>
<feature type="compositionally biased region" description="Low complexity" evidence="1">
    <location>
        <begin position="60"/>
        <end position="89"/>
    </location>
</feature>
<dbReference type="InterPro" id="IPR012291">
    <property type="entry name" value="CBM2_carb-bd_dom_sf"/>
</dbReference>
<dbReference type="Proteomes" id="UP000609879">
    <property type="component" value="Unassembled WGS sequence"/>
</dbReference>